<dbReference type="PANTHER" id="PTHR10094:SF25">
    <property type="entry name" value="SCP2 STEROL-BINDING DOMAIN-CONTAINING PROTEIN 1"/>
    <property type="match status" value="1"/>
</dbReference>
<dbReference type="InterPro" id="IPR003033">
    <property type="entry name" value="SCP2_sterol-bd_dom"/>
</dbReference>
<organism evidence="2 3">
    <name type="scientific">Brevibacillus formosus</name>
    <dbReference type="NCBI Taxonomy" id="54913"/>
    <lineage>
        <taxon>Bacteria</taxon>
        <taxon>Bacillati</taxon>
        <taxon>Bacillota</taxon>
        <taxon>Bacilli</taxon>
        <taxon>Bacillales</taxon>
        <taxon>Paenibacillaceae</taxon>
        <taxon>Brevibacillus</taxon>
    </lineage>
</organism>
<feature type="domain" description="SCP2" evidence="1">
    <location>
        <begin position="9"/>
        <end position="105"/>
    </location>
</feature>
<accession>A0A220MIG7</accession>
<dbReference type="Gene3D" id="3.30.1050.10">
    <property type="entry name" value="SCP2 sterol-binding domain"/>
    <property type="match status" value="1"/>
</dbReference>
<sequence>MQVQKTLQDLSNRINAKPQGIAGLHAVYHFVLSGEEGGTYEVVFADNQADYTMGVKREAGCKVELSDKDFIKLVEGRLNPTVAFVTGKLKISGEMGLSFKLQTILHHYQSQK</sequence>
<gene>
    <name evidence="2" type="ORF">BP422_12875</name>
</gene>
<protein>
    <submittedName>
        <fullName evidence="2">Sterol carrier protein</fullName>
    </submittedName>
</protein>
<dbReference type="Pfam" id="PF02036">
    <property type="entry name" value="SCP2"/>
    <property type="match status" value="1"/>
</dbReference>
<dbReference type="EMBL" id="CP018145">
    <property type="protein sequence ID" value="ASJ54370.1"/>
    <property type="molecule type" value="Genomic_DNA"/>
</dbReference>
<dbReference type="GO" id="GO:0005829">
    <property type="term" value="C:cytosol"/>
    <property type="evidence" value="ECO:0007669"/>
    <property type="project" value="TreeGrafter"/>
</dbReference>
<dbReference type="KEGG" id="bfm:BP422_12875"/>
<name>A0A220MIG7_9BACL</name>
<dbReference type="AlphaFoldDB" id="A0A220MIG7"/>
<evidence type="ECO:0000313" key="3">
    <source>
        <dbReference type="Proteomes" id="UP000197781"/>
    </source>
</evidence>
<dbReference type="PANTHER" id="PTHR10094">
    <property type="entry name" value="STEROL CARRIER PROTEIN 2 SCP-2 FAMILY PROTEIN"/>
    <property type="match status" value="1"/>
</dbReference>
<dbReference type="Proteomes" id="UP000197781">
    <property type="component" value="Chromosome"/>
</dbReference>
<dbReference type="RefSeq" id="WP_088908120.1">
    <property type="nucleotide sequence ID" value="NZ_CP018145.1"/>
</dbReference>
<evidence type="ECO:0000259" key="1">
    <source>
        <dbReference type="Pfam" id="PF02036"/>
    </source>
</evidence>
<dbReference type="InterPro" id="IPR036527">
    <property type="entry name" value="SCP2_sterol-bd_dom_sf"/>
</dbReference>
<proteinExistence type="predicted"/>
<evidence type="ECO:0000313" key="2">
    <source>
        <dbReference type="EMBL" id="ASJ54370.1"/>
    </source>
</evidence>
<reference evidence="2 3" key="1">
    <citation type="submission" date="2016-11" db="EMBL/GenBank/DDBJ databases">
        <authorList>
            <person name="Jaros S."/>
            <person name="Januszkiewicz K."/>
            <person name="Wedrychowicz H."/>
        </authorList>
    </citation>
    <scope>NUCLEOTIDE SEQUENCE [LARGE SCALE GENOMIC DNA]</scope>
    <source>
        <strain evidence="2 3">NF2</strain>
    </source>
</reference>
<dbReference type="SUPFAM" id="SSF55718">
    <property type="entry name" value="SCP-like"/>
    <property type="match status" value="1"/>
</dbReference>